<dbReference type="AlphaFoldDB" id="A0A7T3REL4"/>
<organism evidence="1 2">
    <name type="scientific">Treponema peruense</name>
    <dbReference type="NCBI Taxonomy" id="2787628"/>
    <lineage>
        <taxon>Bacteria</taxon>
        <taxon>Pseudomonadati</taxon>
        <taxon>Spirochaetota</taxon>
        <taxon>Spirochaetia</taxon>
        <taxon>Spirochaetales</taxon>
        <taxon>Treponemataceae</taxon>
        <taxon>Treponema</taxon>
    </lineage>
</organism>
<protein>
    <submittedName>
        <fullName evidence="1">Uncharacterized protein</fullName>
    </submittedName>
</protein>
<evidence type="ECO:0000313" key="1">
    <source>
        <dbReference type="EMBL" id="QQA01718.1"/>
    </source>
</evidence>
<proteinExistence type="predicted"/>
<gene>
    <name evidence="1" type="ORF">IWA51_03645</name>
</gene>
<dbReference type="EMBL" id="CP064936">
    <property type="protein sequence ID" value="QQA01718.1"/>
    <property type="molecule type" value="Genomic_DNA"/>
</dbReference>
<dbReference type="Proteomes" id="UP000595224">
    <property type="component" value="Chromosome"/>
</dbReference>
<keyword evidence="2" id="KW-1185">Reference proteome</keyword>
<accession>A0A7T3REL4</accession>
<evidence type="ECO:0000313" key="2">
    <source>
        <dbReference type="Proteomes" id="UP000595224"/>
    </source>
</evidence>
<dbReference type="KEGG" id="tper:IWA51_03645"/>
<reference evidence="1 2" key="1">
    <citation type="submission" date="2020-11" db="EMBL/GenBank/DDBJ databases">
        <title>Treponema Peruensis nv. sp., first commensal Treponema isolated from human feces.</title>
        <authorList>
            <person name="Belkhou C."/>
            <person name="Raes J."/>
        </authorList>
    </citation>
    <scope>NUCLEOTIDE SEQUENCE [LARGE SCALE GENOMIC DNA]</scope>
    <source>
        <strain evidence="1 2">RCC2812</strain>
    </source>
</reference>
<name>A0A7T3REL4_9SPIR</name>
<dbReference type="RefSeq" id="WP_198443266.1">
    <property type="nucleotide sequence ID" value="NZ_CBCSHE010000002.1"/>
</dbReference>
<sequence length="182" mass="20641">MKKQDSVLSLNLLTKDLQDTILKCVKESGNIIIAGPSADRNTLVLNEISQLTTSYFSYEEFMFVRPDKLEKYRNNLIQFEQSGLESISQAMTLAMRIASGFSGMDRQRFFCDGIESAEDLITFLKWADMGYSGHIATMKTIDFDEVIKSINTPRVDYRDKIDMIILVEADAVRITKSKEAAL</sequence>